<feature type="compositionally biased region" description="Polar residues" evidence="2">
    <location>
        <begin position="567"/>
        <end position="577"/>
    </location>
</feature>
<feature type="compositionally biased region" description="Basic and acidic residues" evidence="2">
    <location>
        <begin position="438"/>
        <end position="455"/>
    </location>
</feature>
<feature type="compositionally biased region" description="Polar residues" evidence="2">
    <location>
        <begin position="466"/>
        <end position="489"/>
    </location>
</feature>
<protein>
    <submittedName>
        <fullName evidence="3">Uncharacterized protein</fullName>
    </submittedName>
</protein>
<keyword evidence="1" id="KW-0175">Coiled coil</keyword>
<comment type="caution">
    <text evidence="3">The sequence shown here is derived from an EMBL/GenBank/DDBJ whole genome shotgun (WGS) entry which is preliminary data.</text>
</comment>
<reference evidence="3 4" key="1">
    <citation type="submission" date="2019-06" db="EMBL/GenBank/DDBJ databases">
        <authorList>
            <person name="Palmer J.M."/>
        </authorList>
    </citation>
    <scope>NUCLEOTIDE SEQUENCE [LARGE SCALE GENOMIC DNA]</scope>
    <source>
        <strain evidence="3 4">TWF703</strain>
    </source>
</reference>
<feature type="compositionally biased region" description="Basic residues" evidence="2">
    <location>
        <begin position="699"/>
        <end position="711"/>
    </location>
</feature>
<feature type="compositionally biased region" description="Polar residues" evidence="2">
    <location>
        <begin position="267"/>
        <end position="297"/>
    </location>
</feature>
<feature type="compositionally biased region" description="Acidic residues" evidence="2">
    <location>
        <begin position="207"/>
        <end position="244"/>
    </location>
</feature>
<feature type="compositionally biased region" description="Polar residues" evidence="2">
    <location>
        <begin position="191"/>
        <end position="203"/>
    </location>
</feature>
<evidence type="ECO:0000313" key="3">
    <source>
        <dbReference type="EMBL" id="KAF3122741.1"/>
    </source>
</evidence>
<accession>A0A7C8JJN2</accession>
<feature type="compositionally biased region" description="Polar residues" evidence="2">
    <location>
        <begin position="743"/>
        <end position="756"/>
    </location>
</feature>
<feature type="compositionally biased region" description="Polar residues" evidence="2">
    <location>
        <begin position="513"/>
        <end position="526"/>
    </location>
</feature>
<feature type="coiled-coil region" evidence="1">
    <location>
        <begin position="326"/>
        <end position="391"/>
    </location>
</feature>
<feature type="region of interest" description="Disordered" evidence="2">
    <location>
        <begin position="696"/>
        <end position="769"/>
    </location>
</feature>
<feature type="region of interest" description="Disordered" evidence="2">
    <location>
        <begin position="434"/>
        <end position="605"/>
    </location>
</feature>
<feature type="region of interest" description="Disordered" evidence="2">
    <location>
        <begin position="191"/>
        <end position="303"/>
    </location>
</feature>
<dbReference type="AlphaFoldDB" id="A0A7C8JJN2"/>
<feature type="compositionally biased region" description="Polar residues" evidence="2">
    <location>
        <begin position="546"/>
        <end position="556"/>
    </location>
</feature>
<evidence type="ECO:0000256" key="1">
    <source>
        <dbReference type="SAM" id="Coils"/>
    </source>
</evidence>
<evidence type="ECO:0000313" key="4">
    <source>
        <dbReference type="Proteomes" id="UP000480548"/>
    </source>
</evidence>
<proteinExistence type="predicted"/>
<feature type="compositionally biased region" description="Basic and acidic residues" evidence="2">
    <location>
        <begin position="557"/>
        <end position="566"/>
    </location>
</feature>
<sequence length="769" mass="84984">MLMCAGGAQSVHGLVGFAVDTKPITYRPAPLLIDLYDLKPESLFIHSPSLPPNRTPSRNDDNIANIRWSKALELALAGRMVDEYNSKYVANKAATSKRWASDIGILDTDPRGKKTKHHITKMVLDWKKTWDWSQGTGRGDIEKDGSIISLEQQCLEKCHFFKALLPVFGNSSSVQPSAQLTSTGMISTASVGTSQVGSGNQRQAPEAEAEADAEAEDDDEEDEAEEGEEEEEATVEWRDSDDEDQVSKGGEDEEDDDQQNRPKKASSKGSAGQDTSLSRAGSATPRQFMNSAATPSKASFGFRGGKRMSAIDEMRAMIQAPVEAQKAKYEAKVAIAKSELDKEKAQKEHEIKMTRLSILQKEQERSHEIAILNAKSEIDHHNAEIERLKLKRSMGLDLTDEEKNFICQPAPKMPTIEAPKSILDDPDLIIITSRPVAKRSDSVPAVKREREPERKGTKRKLMPDATPSTTIDFEITRTPTTTQRGQINDVTPTVKRPSKKPKSSVNLLEKQSIPDSNPTPQSSTPAPSDGGTSPAIEPVLARIQRASITTVKSNNKVGDKVGDKSSSRATVGRTQLEPQPNQPYAGPPQPPTPSQRAPYDPNYPDEFYRNVHAEEDVLYNEGYQRMLQQGGSVMMNEAWQGLGYAPNKNMYREFEPAGPQMQRFYGEDQLSMDDQALRHQRGMFFNSPHPGRFTGSRAGHPRHPAIGHHPHPMQYPHPYHPYPHPQSFGEGGQAPVPGRIDYRSTSPDTVITTASETRADPSLEETAEP</sequence>
<dbReference type="Proteomes" id="UP000480548">
    <property type="component" value="Unassembled WGS sequence"/>
</dbReference>
<evidence type="ECO:0000256" key="2">
    <source>
        <dbReference type="SAM" id="MobiDB-lite"/>
    </source>
</evidence>
<organism evidence="3 4">
    <name type="scientific">Orbilia oligospora</name>
    <name type="common">Nematode-trapping fungus</name>
    <name type="synonym">Arthrobotrys oligospora</name>
    <dbReference type="NCBI Taxonomy" id="2813651"/>
    <lineage>
        <taxon>Eukaryota</taxon>
        <taxon>Fungi</taxon>
        <taxon>Dikarya</taxon>
        <taxon>Ascomycota</taxon>
        <taxon>Pezizomycotina</taxon>
        <taxon>Orbiliomycetes</taxon>
        <taxon>Orbiliales</taxon>
        <taxon>Orbiliaceae</taxon>
        <taxon>Orbilia</taxon>
    </lineage>
</organism>
<dbReference type="EMBL" id="WIQZ01000117">
    <property type="protein sequence ID" value="KAF3122741.1"/>
    <property type="molecule type" value="Genomic_DNA"/>
</dbReference>
<name>A0A7C8JJN2_ORBOL</name>
<feature type="compositionally biased region" description="Pro residues" evidence="2">
    <location>
        <begin position="713"/>
        <end position="724"/>
    </location>
</feature>
<gene>
    <name evidence="3" type="ORF">TWF703_001133</name>
</gene>